<keyword evidence="2" id="KW-0560">Oxidoreductase</keyword>
<evidence type="ECO:0000256" key="1">
    <source>
        <dbReference type="ARBA" id="ARBA00008898"/>
    </source>
</evidence>
<dbReference type="OrthoDB" id="9792858at2"/>
<dbReference type="InterPro" id="IPR050268">
    <property type="entry name" value="NADH-dep_flavin_reductase"/>
</dbReference>
<evidence type="ECO:0000256" key="2">
    <source>
        <dbReference type="ARBA" id="ARBA00023002"/>
    </source>
</evidence>
<dbReference type="InterPro" id="IPR002563">
    <property type="entry name" value="Flavin_Rdtase-like_dom"/>
</dbReference>
<evidence type="ECO:0000313" key="5">
    <source>
        <dbReference type="Proteomes" id="UP000076512"/>
    </source>
</evidence>
<dbReference type="GO" id="GO:0010181">
    <property type="term" value="F:FMN binding"/>
    <property type="evidence" value="ECO:0007669"/>
    <property type="project" value="InterPro"/>
</dbReference>
<dbReference type="STRING" id="455432.AWN90_20150"/>
<gene>
    <name evidence="4" type="ORF">AWN90_20150</name>
</gene>
<name>A0A164PJV6_9NOCA</name>
<dbReference type="InterPro" id="IPR012349">
    <property type="entry name" value="Split_barrel_FMN-bd"/>
</dbReference>
<accession>A0A164PJV6</accession>
<evidence type="ECO:0000259" key="3">
    <source>
        <dbReference type="SMART" id="SM00903"/>
    </source>
</evidence>
<dbReference type="GO" id="GO:0042602">
    <property type="term" value="F:riboflavin reductase (NADPH) activity"/>
    <property type="evidence" value="ECO:0007669"/>
    <property type="project" value="TreeGrafter"/>
</dbReference>
<evidence type="ECO:0000313" key="4">
    <source>
        <dbReference type="EMBL" id="KZM75668.1"/>
    </source>
</evidence>
<protein>
    <recommendedName>
        <fullName evidence="3">Flavin reductase like domain-containing protein</fullName>
    </recommendedName>
</protein>
<dbReference type="EMBL" id="LWGR01000003">
    <property type="protein sequence ID" value="KZM75668.1"/>
    <property type="molecule type" value="Genomic_DNA"/>
</dbReference>
<feature type="domain" description="Flavin reductase like" evidence="3">
    <location>
        <begin position="33"/>
        <end position="178"/>
    </location>
</feature>
<comment type="similarity">
    <text evidence="1">Belongs to the non-flavoprotein flavin reductase family.</text>
</comment>
<sequence length="199" mass="21051">MEDEMAGTDVTACPAATPEQTAGIEPEQFRRVMGSLLSGVCIIGSADAAGAPCGLTCSAVCSVSLEPPLLLFCVKTPSSTLDAIRARGAFVVSLLDVESHAISDLFAKPAPDKFASVAWRGAAHTGLPLIDAALAHAECAVHDIVEAGDHVIVLGRVLAGDADPRRFPLGYWRRDYMRVLRPVDFLDGTDTEADWIGEF</sequence>
<comment type="caution">
    <text evidence="4">The sequence shown here is derived from an EMBL/GenBank/DDBJ whole genome shotgun (WGS) entry which is preliminary data.</text>
</comment>
<proteinExistence type="inferred from homology"/>
<organism evidence="4 5">
    <name type="scientific">Nocardia terpenica</name>
    <dbReference type="NCBI Taxonomy" id="455432"/>
    <lineage>
        <taxon>Bacteria</taxon>
        <taxon>Bacillati</taxon>
        <taxon>Actinomycetota</taxon>
        <taxon>Actinomycetes</taxon>
        <taxon>Mycobacteriales</taxon>
        <taxon>Nocardiaceae</taxon>
        <taxon>Nocardia</taxon>
    </lineage>
</organism>
<dbReference type="Pfam" id="PF01613">
    <property type="entry name" value="Flavin_Reduct"/>
    <property type="match status" value="1"/>
</dbReference>
<dbReference type="Proteomes" id="UP000076512">
    <property type="component" value="Unassembled WGS sequence"/>
</dbReference>
<dbReference type="PANTHER" id="PTHR30466">
    <property type="entry name" value="FLAVIN REDUCTASE"/>
    <property type="match status" value="1"/>
</dbReference>
<dbReference type="AlphaFoldDB" id="A0A164PJV6"/>
<reference evidence="4 5" key="1">
    <citation type="submission" date="2016-04" db="EMBL/GenBank/DDBJ databases">
        <authorList>
            <person name="Evans L.H."/>
            <person name="Alamgir A."/>
            <person name="Owens N."/>
            <person name="Weber N.D."/>
            <person name="Virtaneva K."/>
            <person name="Barbian K."/>
            <person name="Babar A."/>
            <person name="Rosenke K."/>
        </authorList>
    </citation>
    <scope>NUCLEOTIDE SEQUENCE [LARGE SCALE GENOMIC DNA]</scope>
    <source>
        <strain evidence="4 5">IFM 0406</strain>
    </source>
</reference>
<keyword evidence="5" id="KW-1185">Reference proteome</keyword>
<dbReference type="Gene3D" id="2.30.110.10">
    <property type="entry name" value="Electron Transport, Fmn-binding Protein, Chain A"/>
    <property type="match status" value="1"/>
</dbReference>
<dbReference type="PANTHER" id="PTHR30466:SF11">
    <property type="entry name" value="FLAVIN-DEPENDENT MONOOXYGENASE, REDUCTASE SUBUNIT HSAB"/>
    <property type="match status" value="1"/>
</dbReference>
<dbReference type="SUPFAM" id="SSF50475">
    <property type="entry name" value="FMN-binding split barrel"/>
    <property type="match status" value="1"/>
</dbReference>
<dbReference type="SMART" id="SM00903">
    <property type="entry name" value="Flavin_Reduct"/>
    <property type="match status" value="1"/>
</dbReference>